<accession>A0A382MJ64</accession>
<reference evidence="1" key="1">
    <citation type="submission" date="2018-05" db="EMBL/GenBank/DDBJ databases">
        <authorList>
            <person name="Lanie J.A."/>
            <person name="Ng W.-L."/>
            <person name="Kazmierczak K.M."/>
            <person name="Andrzejewski T.M."/>
            <person name="Davidsen T.M."/>
            <person name="Wayne K.J."/>
            <person name="Tettelin H."/>
            <person name="Glass J.I."/>
            <person name="Rusch D."/>
            <person name="Podicherti R."/>
            <person name="Tsui H.-C.T."/>
            <person name="Winkler M.E."/>
        </authorList>
    </citation>
    <scope>NUCLEOTIDE SEQUENCE</scope>
</reference>
<dbReference type="AlphaFoldDB" id="A0A382MJ64"/>
<evidence type="ECO:0000313" key="1">
    <source>
        <dbReference type="EMBL" id="SVC47452.1"/>
    </source>
</evidence>
<feature type="non-terminal residue" evidence="1">
    <location>
        <position position="50"/>
    </location>
</feature>
<protein>
    <submittedName>
        <fullName evidence="1">Uncharacterized protein</fullName>
    </submittedName>
</protein>
<dbReference type="EMBL" id="UINC01093210">
    <property type="protein sequence ID" value="SVC47452.1"/>
    <property type="molecule type" value="Genomic_DNA"/>
</dbReference>
<organism evidence="1">
    <name type="scientific">marine metagenome</name>
    <dbReference type="NCBI Taxonomy" id="408172"/>
    <lineage>
        <taxon>unclassified sequences</taxon>
        <taxon>metagenomes</taxon>
        <taxon>ecological metagenomes</taxon>
    </lineage>
</organism>
<gene>
    <name evidence="1" type="ORF">METZ01_LOCUS300306</name>
</gene>
<proteinExistence type="predicted"/>
<name>A0A382MJ64_9ZZZZ</name>
<sequence length="50" mass="6129">MLVKMKFMPNIQMFDMTTLHNIEPEHLHRIKRKEALDNDIHLQWIKNSLE</sequence>